<feature type="compositionally biased region" description="Pro residues" evidence="1">
    <location>
        <begin position="88"/>
        <end position="110"/>
    </location>
</feature>
<organism evidence="3 4">
    <name type="scientific">Deinococcus taklimakanensis</name>
    <dbReference type="NCBI Taxonomy" id="536443"/>
    <lineage>
        <taxon>Bacteria</taxon>
        <taxon>Thermotogati</taxon>
        <taxon>Deinococcota</taxon>
        <taxon>Deinococci</taxon>
        <taxon>Deinococcales</taxon>
        <taxon>Deinococcaceae</taxon>
        <taxon>Deinococcus</taxon>
    </lineage>
</organism>
<dbReference type="RefSeq" id="WP_386845721.1">
    <property type="nucleotide sequence ID" value="NZ_JBHUMK010000048.1"/>
</dbReference>
<feature type="compositionally biased region" description="Low complexity" evidence="1">
    <location>
        <begin position="205"/>
        <end position="250"/>
    </location>
</feature>
<dbReference type="PROSITE" id="PS51724">
    <property type="entry name" value="SPOR"/>
    <property type="match status" value="2"/>
</dbReference>
<name>A0ABW5P513_9DEIO</name>
<proteinExistence type="predicted"/>
<keyword evidence="4" id="KW-1185">Reference proteome</keyword>
<feature type="region of interest" description="Disordered" evidence="1">
    <location>
        <begin position="47"/>
        <end position="251"/>
    </location>
</feature>
<evidence type="ECO:0000259" key="2">
    <source>
        <dbReference type="PROSITE" id="PS51724"/>
    </source>
</evidence>
<feature type="region of interest" description="Disordered" evidence="1">
    <location>
        <begin position="330"/>
        <end position="369"/>
    </location>
</feature>
<dbReference type="SUPFAM" id="SSF110997">
    <property type="entry name" value="Sporulation related repeat"/>
    <property type="match status" value="2"/>
</dbReference>
<evidence type="ECO:0000313" key="3">
    <source>
        <dbReference type="EMBL" id="MFD2609948.1"/>
    </source>
</evidence>
<feature type="compositionally biased region" description="Low complexity" evidence="1">
    <location>
        <begin position="111"/>
        <end position="135"/>
    </location>
</feature>
<feature type="domain" description="SPOR" evidence="2">
    <location>
        <begin position="369"/>
        <end position="442"/>
    </location>
</feature>
<feature type="domain" description="SPOR" evidence="2">
    <location>
        <begin position="253"/>
        <end position="329"/>
    </location>
</feature>
<dbReference type="InterPro" id="IPR036680">
    <property type="entry name" value="SPOR-like_sf"/>
</dbReference>
<dbReference type="Gene3D" id="3.30.70.1070">
    <property type="entry name" value="Sporulation related repeat"/>
    <property type="match status" value="2"/>
</dbReference>
<feature type="compositionally biased region" description="Low complexity" evidence="1">
    <location>
        <begin position="330"/>
        <end position="351"/>
    </location>
</feature>
<comment type="caution">
    <text evidence="3">The sequence shown here is derived from an EMBL/GenBank/DDBJ whole genome shotgun (WGS) entry which is preliminary data.</text>
</comment>
<evidence type="ECO:0000256" key="1">
    <source>
        <dbReference type="SAM" id="MobiDB-lite"/>
    </source>
</evidence>
<dbReference type="Pfam" id="PF05036">
    <property type="entry name" value="SPOR"/>
    <property type="match status" value="2"/>
</dbReference>
<feature type="compositionally biased region" description="Low complexity" evidence="1">
    <location>
        <begin position="54"/>
        <end position="87"/>
    </location>
</feature>
<feature type="compositionally biased region" description="Pro residues" evidence="1">
    <location>
        <begin position="176"/>
        <end position="187"/>
    </location>
</feature>
<feature type="compositionally biased region" description="Pro residues" evidence="1">
    <location>
        <begin position="136"/>
        <end position="161"/>
    </location>
</feature>
<reference evidence="4" key="1">
    <citation type="journal article" date="2019" name="Int. J. Syst. Evol. Microbiol.">
        <title>The Global Catalogue of Microorganisms (GCM) 10K type strain sequencing project: providing services to taxonomists for standard genome sequencing and annotation.</title>
        <authorList>
            <consortium name="The Broad Institute Genomics Platform"/>
            <consortium name="The Broad Institute Genome Sequencing Center for Infectious Disease"/>
            <person name="Wu L."/>
            <person name="Ma J."/>
        </authorList>
    </citation>
    <scope>NUCLEOTIDE SEQUENCE [LARGE SCALE GENOMIC DNA]</scope>
    <source>
        <strain evidence="4">KCTC 33842</strain>
    </source>
</reference>
<sequence>MTRPTPPSSTSTPRKTRRWPDLLIGALVLLLLGGFGSLLLGNRTPTTTTVQKDPAIPAAPGIPEPVGGTDTGATTPVPDPAPVAVAPDPAPVKPIPVNPEPAQPTTPEPATPVATEPAPTTSEPAPSEPEPATTQPTPPQATPSQPTPTPAPPTPATPAPTAPAARPDTVQASPIRPAPQAQPPVPEVPSASTLNRDRPGNVDSPAATPAQQTPASQTPATQTPATPPQETAPAVTTAAPRAGGAVATSAQRTPLRSDYRISLGSFSTARTVSTQTAGVRGLGYTVYPIDLGDSYVAQVGPFADEAAAQQALVDIQRVYPGALLYRPRNAAASTTTPATTTAPAPAQAATPAAPPAPAPAAPAPAPAPVTANTPTYLQVGAFDRMESAQNLVQQLRDLGYDPNVNAPEGRKVTVSVGPYTGDALTRTEARLDENGLDHFRVR</sequence>
<dbReference type="Proteomes" id="UP001597475">
    <property type="component" value="Unassembled WGS sequence"/>
</dbReference>
<dbReference type="InterPro" id="IPR007730">
    <property type="entry name" value="SPOR-like_dom"/>
</dbReference>
<gene>
    <name evidence="3" type="ORF">ACFSR9_10955</name>
</gene>
<feature type="compositionally biased region" description="Pro residues" evidence="1">
    <location>
        <begin position="352"/>
        <end position="367"/>
    </location>
</feature>
<evidence type="ECO:0000313" key="4">
    <source>
        <dbReference type="Proteomes" id="UP001597475"/>
    </source>
</evidence>
<accession>A0ABW5P513</accession>
<protein>
    <submittedName>
        <fullName evidence="3">SPOR domain-containing protein</fullName>
    </submittedName>
</protein>
<dbReference type="EMBL" id="JBHUMK010000048">
    <property type="protein sequence ID" value="MFD2609948.1"/>
    <property type="molecule type" value="Genomic_DNA"/>
</dbReference>